<dbReference type="AlphaFoldDB" id="A0A382K2Q4"/>
<evidence type="ECO:0000256" key="1">
    <source>
        <dbReference type="SAM" id="Phobius"/>
    </source>
</evidence>
<gene>
    <name evidence="3" type="ORF">METZ01_LOCUS271140</name>
</gene>
<dbReference type="Pfam" id="PF20581">
    <property type="entry name" value="DUF6785"/>
    <property type="match status" value="1"/>
</dbReference>
<name>A0A382K2Q4_9ZZZZ</name>
<evidence type="ECO:0000259" key="2">
    <source>
        <dbReference type="Pfam" id="PF20581"/>
    </source>
</evidence>
<dbReference type="InterPro" id="IPR046712">
    <property type="entry name" value="DUF6785"/>
</dbReference>
<protein>
    <recommendedName>
        <fullName evidence="2">DUF6785 domain-containing protein</fullName>
    </recommendedName>
</protein>
<proteinExistence type="predicted"/>
<keyword evidence="1" id="KW-1133">Transmembrane helix</keyword>
<keyword evidence="1" id="KW-0472">Membrane</keyword>
<organism evidence="3">
    <name type="scientific">marine metagenome</name>
    <dbReference type="NCBI Taxonomy" id="408172"/>
    <lineage>
        <taxon>unclassified sequences</taxon>
        <taxon>metagenomes</taxon>
        <taxon>ecological metagenomes</taxon>
    </lineage>
</organism>
<evidence type="ECO:0000313" key="3">
    <source>
        <dbReference type="EMBL" id="SVC18286.1"/>
    </source>
</evidence>
<dbReference type="EMBL" id="UINC01077811">
    <property type="protein sequence ID" value="SVC18286.1"/>
    <property type="molecule type" value="Genomic_DNA"/>
</dbReference>
<accession>A0A382K2Q4</accession>
<keyword evidence="1" id="KW-0812">Transmembrane</keyword>
<feature type="non-terminal residue" evidence="3">
    <location>
        <position position="129"/>
    </location>
</feature>
<feature type="transmembrane region" description="Helical" evidence="1">
    <location>
        <begin position="12"/>
        <end position="30"/>
    </location>
</feature>
<sequence length="129" mass="13878">MPTHAETPRRGCSARALLTGLAGALILALGSTWNDMMIKGSGLATWNWTPGAICVFFVLVFIVNTMVGLLRRSWALTRAELAVAYVLILVANTLTGRGFSSQILPVITGSTYYATPENDWGNIVQPVLP</sequence>
<reference evidence="3" key="1">
    <citation type="submission" date="2018-05" db="EMBL/GenBank/DDBJ databases">
        <authorList>
            <person name="Lanie J.A."/>
            <person name="Ng W.-L."/>
            <person name="Kazmierczak K.M."/>
            <person name="Andrzejewski T.M."/>
            <person name="Davidsen T.M."/>
            <person name="Wayne K.J."/>
            <person name="Tettelin H."/>
            <person name="Glass J.I."/>
            <person name="Rusch D."/>
            <person name="Podicherti R."/>
            <person name="Tsui H.-C.T."/>
            <person name="Winkler M.E."/>
        </authorList>
    </citation>
    <scope>NUCLEOTIDE SEQUENCE</scope>
</reference>
<feature type="domain" description="DUF6785" evidence="2">
    <location>
        <begin position="14"/>
        <end position="129"/>
    </location>
</feature>
<feature type="transmembrane region" description="Helical" evidence="1">
    <location>
        <begin position="82"/>
        <end position="100"/>
    </location>
</feature>
<feature type="transmembrane region" description="Helical" evidence="1">
    <location>
        <begin position="50"/>
        <end position="70"/>
    </location>
</feature>